<name>A0ACB0L216_TRIPR</name>
<comment type="caution">
    <text evidence="1">The sequence shown here is derived from an EMBL/GenBank/DDBJ whole genome shotgun (WGS) entry which is preliminary data.</text>
</comment>
<organism evidence="1 2">
    <name type="scientific">Trifolium pratense</name>
    <name type="common">Red clover</name>
    <dbReference type="NCBI Taxonomy" id="57577"/>
    <lineage>
        <taxon>Eukaryota</taxon>
        <taxon>Viridiplantae</taxon>
        <taxon>Streptophyta</taxon>
        <taxon>Embryophyta</taxon>
        <taxon>Tracheophyta</taxon>
        <taxon>Spermatophyta</taxon>
        <taxon>Magnoliopsida</taxon>
        <taxon>eudicotyledons</taxon>
        <taxon>Gunneridae</taxon>
        <taxon>Pentapetalae</taxon>
        <taxon>rosids</taxon>
        <taxon>fabids</taxon>
        <taxon>Fabales</taxon>
        <taxon>Fabaceae</taxon>
        <taxon>Papilionoideae</taxon>
        <taxon>50 kb inversion clade</taxon>
        <taxon>NPAAA clade</taxon>
        <taxon>Hologalegina</taxon>
        <taxon>IRL clade</taxon>
        <taxon>Trifolieae</taxon>
        <taxon>Trifolium</taxon>
    </lineage>
</organism>
<accession>A0ACB0L216</accession>
<gene>
    <name evidence="1" type="ORF">MILVUS5_LOCUS28180</name>
</gene>
<reference evidence="1" key="1">
    <citation type="submission" date="2023-10" db="EMBL/GenBank/DDBJ databases">
        <authorList>
            <person name="Rodriguez Cubillos JULIANA M."/>
            <person name="De Vega J."/>
        </authorList>
    </citation>
    <scope>NUCLEOTIDE SEQUENCE</scope>
</reference>
<keyword evidence="2" id="KW-1185">Reference proteome</keyword>
<dbReference type="Proteomes" id="UP001177021">
    <property type="component" value="Unassembled WGS sequence"/>
</dbReference>
<protein>
    <submittedName>
        <fullName evidence="1">Uncharacterized protein</fullName>
    </submittedName>
</protein>
<proteinExistence type="predicted"/>
<evidence type="ECO:0000313" key="2">
    <source>
        <dbReference type="Proteomes" id="UP001177021"/>
    </source>
</evidence>
<dbReference type="EMBL" id="CASHSV030000409">
    <property type="protein sequence ID" value="CAJ2662620.1"/>
    <property type="molecule type" value="Genomic_DNA"/>
</dbReference>
<sequence length="1067" mass="116933">MATTEAASAGVGPRYAPDDPSLPAPWKGLIDGATGLLYYWNPDTNVTQYEKPTPLAPPVPAASTPSLAPIPVTQQHGQGQQMMQQQQGGHYAQQHGQQMPQQMSPHVAQGTQQPNSQAAQPVQQQNSQISQPAQQPGLHQGRPQMMQPQGQQMMQYQGQQFQQMHQMPPQPIHPQQFGQGGTQDHGSHLVQPQAPQFTPQNMHYMGYQQNMVTPRQPNSQQIQPNMHSSGQPNPQPNQHPHNIHNQHFENQQDFKTAMPKMEEAEFKNGSQVGFSPSQYQQRSALPVQNNKNVPAEVSSGQVTNASVNPAQPQQFRGYPGSMQQPSPTIQSQQGGSDLYYQQGPNPNFQNQMSPGIMHGHPSNVHPVAQKMVHEDNVHGRAGNDYYYNSNKEMPPMGRQQPDMTQMPISRNPQDMRIGNSPFQNNVPIGNGSGITVNAMSNMFTPPIGGPSPLSSNSFTRPPYGGSSDVTDLSAAELYCQQHEVTATGDNIPPPFMTFDSTGFPPEILQECLYGGAPKGLQLKELDRGADIVVATPGRLNDILEMKKIDFRQVSLLVLDEADRMLDMGFEPQIRKIVNEIPPRRQTLMYTATWPKEVRKIASDLLVNPVQVNIGNVDELAANKSITQYVEVVAQMEKQRRLEQILRSQERGSKIIIFCSTKKLCDQLARSIGRTFGAAAIHGDKSQGERDWVLGQFRTGKSPILVATDVAARGLDIKDIRVVINYDFPNGVEDYVHRIGRTGRAGATGVAYTFFSEQDWKHAGDLIKVLEGANQHVLPELRQIASRGPPSFGKDRGGMSRFDSGSGGGGRWESGGRGNTRDSGFGGRGGMRDGGGFGGRGGMRDGGGFGGRGGMRDAAGGQGGRGDFFPGRGGNRGRGFGAPRGGSVGWGGRGDRGGPSDRYMDGRGQGRGRGRFDNRRDVPRSRDRSYSRSPDRVRTWDINRSSSRSRSRSRSRSYSRSRSPRRSWSRGRSRSYSRSRSPRRSRSRGRSYSRSRSPKPTRRVKSKFSDKIDIVAPEAGASDPIPGNTEGNSILGTEHVEQLPVVGNTGPNNPEAVVDVSHQPPSDI</sequence>
<evidence type="ECO:0000313" key="1">
    <source>
        <dbReference type="EMBL" id="CAJ2662620.1"/>
    </source>
</evidence>